<keyword evidence="7" id="KW-1133">Transmembrane helix</keyword>
<sequence>MNKRFNFRRARGIVALALVAFVVVGLLFHIGSGTPSAFGIDQIAAVCPLGALEALFGAKEFMLHPIILLAAMVVLVVVFGKAFCAWGCPVPWLQRFFRPKNKASGGKTSVGGQKSELGGASPACSSCGGACKLAPLGGERDGVQLDARHVVLAGTLASAAVFGFPVFCLVCPVGLTFATLIGLWHLFQFNEPSWALVVFPIILVLELTVLRKWCSKICPISALTSLIANANRTLRPRVDQSKCLRGEGIDCHSCVDACPEKLDPHSGHIPECSKCAACIEACPAKAIKIKLLK</sequence>
<keyword evidence="4" id="KW-0249">Electron transport</keyword>
<reference evidence="9 10" key="1">
    <citation type="submission" date="2019-09" db="EMBL/GenBank/DDBJ databases">
        <title>Whole genome shotgun sequencing (WGS) of Ellagibacter isourolithinifaciens DSM 104140(T) and Adlercreutzia muris DSM 29508(T).</title>
        <authorList>
            <person name="Stoll D.A."/>
            <person name="Danylec N."/>
            <person name="Huch M."/>
        </authorList>
    </citation>
    <scope>NUCLEOTIDE SEQUENCE [LARGE SCALE GENOMIC DNA]</scope>
    <source>
        <strain evidence="9 10">DSM 104140</strain>
    </source>
</reference>
<proteinExistence type="predicted"/>
<dbReference type="PANTHER" id="PTHR30176">
    <property type="entry name" value="FERREDOXIN-TYPE PROTEIN NAPH"/>
    <property type="match status" value="1"/>
</dbReference>
<dbReference type="PROSITE" id="PS51379">
    <property type="entry name" value="4FE4S_FER_2"/>
    <property type="match status" value="1"/>
</dbReference>
<dbReference type="Pfam" id="PF12801">
    <property type="entry name" value="Fer4_5"/>
    <property type="match status" value="2"/>
</dbReference>
<comment type="caution">
    <text evidence="9">The sequence shown here is derived from an EMBL/GenBank/DDBJ whole genome shotgun (WGS) entry which is preliminary data.</text>
</comment>
<dbReference type="GeneID" id="98657761"/>
<dbReference type="AlphaFoldDB" id="A0A6N6NLR7"/>
<keyword evidence="5" id="KW-0408">Iron</keyword>
<evidence type="ECO:0000256" key="7">
    <source>
        <dbReference type="SAM" id="Phobius"/>
    </source>
</evidence>
<evidence type="ECO:0000313" key="9">
    <source>
        <dbReference type="EMBL" id="KAB1640734.1"/>
    </source>
</evidence>
<keyword evidence="7" id="KW-0812">Transmembrane</keyword>
<evidence type="ECO:0000256" key="2">
    <source>
        <dbReference type="ARBA" id="ARBA00022485"/>
    </source>
</evidence>
<dbReference type="PANTHER" id="PTHR30176:SF3">
    <property type="entry name" value="FERREDOXIN-TYPE PROTEIN NAPH"/>
    <property type="match status" value="1"/>
</dbReference>
<dbReference type="Proteomes" id="UP000468668">
    <property type="component" value="Unassembled WGS sequence"/>
</dbReference>
<evidence type="ECO:0000259" key="8">
    <source>
        <dbReference type="PROSITE" id="PS51379"/>
    </source>
</evidence>
<dbReference type="EMBL" id="WAJR01000009">
    <property type="protein sequence ID" value="KAB1640734.1"/>
    <property type="molecule type" value="Genomic_DNA"/>
</dbReference>
<accession>A0A6N6NLR7</accession>
<dbReference type="GO" id="GO:0051539">
    <property type="term" value="F:4 iron, 4 sulfur cluster binding"/>
    <property type="evidence" value="ECO:0007669"/>
    <property type="project" value="UniProtKB-KW"/>
</dbReference>
<feature type="transmembrane region" description="Helical" evidence="7">
    <location>
        <begin position="193"/>
        <end position="210"/>
    </location>
</feature>
<evidence type="ECO:0000256" key="1">
    <source>
        <dbReference type="ARBA" id="ARBA00022448"/>
    </source>
</evidence>
<keyword evidence="6" id="KW-0411">Iron-sulfur</keyword>
<keyword evidence="7" id="KW-0472">Membrane</keyword>
<evidence type="ECO:0000256" key="6">
    <source>
        <dbReference type="ARBA" id="ARBA00023014"/>
    </source>
</evidence>
<dbReference type="InterPro" id="IPR017896">
    <property type="entry name" value="4Fe4S_Fe-S-bd"/>
</dbReference>
<dbReference type="PROSITE" id="PS00198">
    <property type="entry name" value="4FE4S_FER_1"/>
    <property type="match status" value="1"/>
</dbReference>
<dbReference type="Gene3D" id="3.30.70.20">
    <property type="match status" value="1"/>
</dbReference>
<evidence type="ECO:0000256" key="5">
    <source>
        <dbReference type="ARBA" id="ARBA00023004"/>
    </source>
</evidence>
<organism evidence="9 10">
    <name type="scientific">Ellagibacter isourolithinifaciens</name>
    <dbReference type="NCBI Taxonomy" id="2137581"/>
    <lineage>
        <taxon>Bacteria</taxon>
        <taxon>Bacillati</taxon>
        <taxon>Actinomycetota</taxon>
        <taxon>Coriobacteriia</taxon>
        <taxon>Eggerthellales</taxon>
        <taxon>Eggerthellaceae</taxon>
        <taxon>Ellagibacter</taxon>
    </lineage>
</organism>
<dbReference type="RefSeq" id="WP_158049362.1">
    <property type="nucleotide sequence ID" value="NZ_WAJR01000009.1"/>
</dbReference>
<dbReference type="InterPro" id="IPR017900">
    <property type="entry name" value="4Fe4S_Fe_S_CS"/>
</dbReference>
<keyword evidence="10" id="KW-1185">Reference proteome</keyword>
<feature type="domain" description="4Fe-4S ferredoxin-type" evidence="8">
    <location>
        <begin position="264"/>
        <end position="292"/>
    </location>
</feature>
<dbReference type="SUPFAM" id="SSF54862">
    <property type="entry name" value="4Fe-4S ferredoxins"/>
    <property type="match status" value="1"/>
</dbReference>
<evidence type="ECO:0000256" key="3">
    <source>
        <dbReference type="ARBA" id="ARBA00022723"/>
    </source>
</evidence>
<feature type="transmembrane region" description="Helical" evidence="7">
    <location>
        <begin position="150"/>
        <end position="181"/>
    </location>
</feature>
<name>A0A6N6NLR7_9ACTN</name>
<gene>
    <name evidence="9" type="ORF">F8C90_04995</name>
</gene>
<keyword evidence="2" id="KW-0004">4Fe-4S</keyword>
<keyword evidence="1" id="KW-0813">Transport</keyword>
<feature type="transmembrane region" description="Helical" evidence="7">
    <location>
        <begin position="63"/>
        <end position="88"/>
    </location>
</feature>
<dbReference type="GO" id="GO:0046872">
    <property type="term" value="F:metal ion binding"/>
    <property type="evidence" value="ECO:0007669"/>
    <property type="project" value="UniProtKB-KW"/>
</dbReference>
<protein>
    <submittedName>
        <fullName evidence="9">4Fe-4S binding protein</fullName>
    </submittedName>
</protein>
<dbReference type="OrthoDB" id="3174284at2"/>
<evidence type="ECO:0000256" key="4">
    <source>
        <dbReference type="ARBA" id="ARBA00022982"/>
    </source>
</evidence>
<dbReference type="GO" id="GO:0005886">
    <property type="term" value="C:plasma membrane"/>
    <property type="evidence" value="ECO:0007669"/>
    <property type="project" value="TreeGrafter"/>
</dbReference>
<keyword evidence="3" id="KW-0479">Metal-binding</keyword>
<evidence type="ECO:0000313" key="10">
    <source>
        <dbReference type="Proteomes" id="UP000468668"/>
    </source>
</evidence>
<dbReference type="InterPro" id="IPR051684">
    <property type="entry name" value="Electron_Trans/Redox"/>
</dbReference>